<feature type="chain" id="PRO_5043730353" evidence="2">
    <location>
        <begin position="24"/>
        <end position="128"/>
    </location>
</feature>
<feature type="region of interest" description="Disordered" evidence="1">
    <location>
        <begin position="68"/>
        <end position="128"/>
    </location>
</feature>
<feature type="compositionally biased region" description="Basic residues" evidence="1">
    <location>
        <begin position="70"/>
        <end position="87"/>
    </location>
</feature>
<comment type="caution">
    <text evidence="3">The sequence shown here is derived from an EMBL/GenBank/DDBJ whole genome shotgun (WGS) entry which is preliminary data.</text>
</comment>
<keyword evidence="2" id="KW-0732">Signal</keyword>
<evidence type="ECO:0000313" key="4">
    <source>
        <dbReference type="Proteomes" id="UP000762676"/>
    </source>
</evidence>
<protein>
    <submittedName>
        <fullName evidence="3">Whitnin</fullName>
    </submittedName>
</protein>
<keyword evidence="4" id="KW-1185">Reference proteome</keyword>
<proteinExistence type="predicted"/>
<feature type="signal peptide" evidence="2">
    <location>
        <begin position="1"/>
        <end position="23"/>
    </location>
</feature>
<evidence type="ECO:0000313" key="3">
    <source>
        <dbReference type="EMBL" id="GFS12782.1"/>
    </source>
</evidence>
<gene>
    <name evidence="3" type="ORF">ElyMa_001380100</name>
</gene>
<name>A0AAV4IR16_9GAST</name>
<evidence type="ECO:0000256" key="1">
    <source>
        <dbReference type="SAM" id="MobiDB-lite"/>
    </source>
</evidence>
<feature type="compositionally biased region" description="Basic residues" evidence="1">
    <location>
        <begin position="94"/>
        <end position="105"/>
    </location>
</feature>
<dbReference type="AlphaFoldDB" id="A0AAV4IR16"/>
<evidence type="ECO:0000256" key="2">
    <source>
        <dbReference type="SAM" id="SignalP"/>
    </source>
</evidence>
<dbReference type="EMBL" id="BMAT01002739">
    <property type="protein sequence ID" value="GFS12782.1"/>
    <property type="molecule type" value="Genomic_DNA"/>
</dbReference>
<organism evidence="3 4">
    <name type="scientific">Elysia marginata</name>
    <dbReference type="NCBI Taxonomy" id="1093978"/>
    <lineage>
        <taxon>Eukaryota</taxon>
        <taxon>Metazoa</taxon>
        <taxon>Spiralia</taxon>
        <taxon>Lophotrochozoa</taxon>
        <taxon>Mollusca</taxon>
        <taxon>Gastropoda</taxon>
        <taxon>Heterobranchia</taxon>
        <taxon>Euthyneura</taxon>
        <taxon>Panpulmonata</taxon>
        <taxon>Sacoglossa</taxon>
        <taxon>Placobranchoidea</taxon>
        <taxon>Plakobranchidae</taxon>
        <taxon>Elysia</taxon>
    </lineage>
</organism>
<accession>A0AAV4IR16</accession>
<feature type="compositionally biased region" description="Low complexity" evidence="1">
    <location>
        <begin position="108"/>
        <end position="118"/>
    </location>
</feature>
<sequence>MELSSSTMLALLVAVATISLAHSLPTRAEDVLQDTSAMTLAKRPKYMDTRRDLDIFKDLVLMSIQELCKDKRRRTTTTTTKNKKNRKKNENKMNRKKNKNKKKKYKEIMNMNKMNNNKNKNEKKRSRR</sequence>
<dbReference type="Proteomes" id="UP000762676">
    <property type="component" value="Unassembled WGS sequence"/>
</dbReference>
<reference evidence="3 4" key="1">
    <citation type="journal article" date="2021" name="Elife">
        <title>Chloroplast acquisition without the gene transfer in kleptoplastic sea slugs, Plakobranchus ocellatus.</title>
        <authorList>
            <person name="Maeda T."/>
            <person name="Takahashi S."/>
            <person name="Yoshida T."/>
            <person name="Shimamura S."/>
            <person name="Takaki Y."/>
            <person name="Nagai Y."/>
            <person name="Toyoda A."/>
            <person name="Suzuki Y."/>
            <person name="Arimoto A."/>
            <person name="Ishii H."/>
            <person name="Satoh N."/>
            <person name="Nishiyama T."/>
            <person name="Hasebe M."/>
            <person name="Maruyama T."/>
            <person name="Minagawa J."/>
            <person name="Obokata J."/>
            <person name="Shigenobu S."/>
        </authorList>
    </citation>
    <scope>NUCLEOTIDE SEQUENCE [LARGE SCALE GENOMIC DNA]</scope>
</reference>